<dbReference type="PANTHER" id="PTHR31313:SF81">
    <property type="entry name" value="TY1 ENHANCER ACTIVATOR"/>
    <property type="match status" value="1"/>
</dbReference>
<sequence>MDSTPPTGIRMLSRFGACLICRRRKLRCDATQPECNRCRATGNTCQYQDPAYRSRTRVLQEHIRELEAKIDQIKLQRGEGFGSFCVSGFYF</sequence>
<feature type="domain" description="Zn(2)-C6 fungal-type" evidence="8">
    <location>
        <begin position="17"/>
        <end position="47"/>
    </location>
</feature>
<keyword evidence="3" id="KW-0862">Zinc</keyword>
<dbReference type="GO" id="GO:0000981">
    <property type="term" value="F:DNA-binding transcription factor activity, RNA polymerase II-specific"/>
    <property type="evidence" value="ECO:0007669"/>
    <property type="project" value="InterPro"/>
</dbReference>
<dbReference type="PANTHER" id="PTHR31313">
    <property type="entry name" value="TY1 ENHANCER ACTIVATOR"/>
    <property type="match status" value="1"/>
</dbReference>
<dbReference type="CDD" id="cd00067">
    <property type="entry name" value="GAL4"/>
    <property type="match status" value="1"/>
</dbReference>
<dbReference type="PROSITE" id="PS50048">
    <property type="entry name" value="ZN2_CY6_FUNGAL_2"/>
    <property type="match status" value="1"/>
</dbReference>
<dbReference type="GO" id="GO:0003677">
    <property type="term" value="F:DNA binding"/>
    <property type="evidence" value="ECO:0007669"/>
    <property type="project" value="UniProtKB-KW"/>
</dbReference>
<organism evidence="9 10">
    <name type="scientific">Rhizoctonia solani</name>
    <dbReference type="NCBI Taxonomy" id="456999"/>
    <lineage>
        <taxon>Eukaryota</taxon>
        <taxon>Fungi</taxon>
        <taxon>Dikarya</taxon>
        <taxon>Basidiomycota</taxon>
        <taxon>Agaricomycotina</taxon>
        <taxon>Agaricomycetes</taxon>
        <taxon>Cantharellales</taxon>
        <taxon>Ceratobasidiaceae</taxon>
        <taxon>Rhizoctonia</taxon>
    </lineage>
</organism>
<dbReference type="AlphaFoldDB" id="A0A8H3GDQ0"/>
<evidence type="ECO:0000313" key="9">
    <source>
        <dbReference type="EMBL" id="CAE6445787.1"/>
    </source>
</evidence>
<evidence type="ECO:0000256" key="6">
    <source>
        <dbReference type="ARBA" id="ARBA00023163"/>
    </source>
</evidence>
<dbReference type="Gene3D" id="4.10.240.10">
    <property type="entry name" value="Zn(2)-C6 fungal-type DNA-binding domain"/>
    <property type="match status" value="1"/>
</dbReference>
<dbReference type="GO" id="GO:0005634">
    <property type="term" value="C:nucleus"/>
    <property type="evidence" value="ECO:0007669"/>
    <property type="project" value="UniProtKB-SubCell"/>
</dbReference>
<comment type="caution">
    <text evidence="9">The sequence shown here is derived from an EMBL/GenBank/DDBJ whole genome shotgun (WGS) entry which is preliminary data.</text>
</comment>
<evidence type="ECO:0000256" key="3">
    <source>
        <dbReference type="ARBA" id="ARBA00022833"/>
    </source>
</evidence>
<accession>A0A8H3GDQ0</accession>
<protein>
    <recommendedName>
        <fullName evidence="8">Zn(2)-C6 fungal-type domain-containing protein</fullName>
    </recommendedName>
</protein>
<dbReference type="InterPro" id="IPR036864">
    <property type="entry name" value="Zn2-C6_fun-type_DNA-bd_sf"/>
</dbReference>
<name>A0A8H3GDQ0_9AGAM</name>
<dbReference type="InterPro" id="IPR051615">
    <property type="entry name" value="Transcr_Regulatory_Elem"/>
</dbReference>
<dbReference type="Proteomes" id="UP000663861">
    <property type="component" value="Unassembled WGS sequence"/>
</dbReference>
<comment type="subcellular location">
    <subcellularLocation>
        <location evidence="1">Nucleus</location>
    </subcellularLocation>
</comment>
<evidence type="ECO:0000256" key="2">
    <source>
        <dbReference type="ARBA" id="ARBA00022723"/>
    </source>
</evidence>
<keyword evidence="4" id="KW-0805">Transcription regulation</keyword>
<gene>
    <name evidence="9" type="ORF">RDB_LOCUS47174</name>
</gene>
<dbReference type="SMART" id="SM00066">
    <property type="entry name" value="GAL4"/>
    <property type="match status" value="1"/>
</dbReference>
<evidence type="ECO:0000256" key="1">
    <source>
        <dbReference type="ARBA" id="ARBA00004123"/>
    </source>
</evidence>
<evidence type="ECO:0000256" key="7">
    <source>
        <dbReference type="ARBA" id="ARBA00023242"/>
    </source>
</evidence>
<dbReference type="EMBL" id="CAJMWY010000742">
    <property type="protein sequence ID" value="CAE6445787.1"/>
    <property type="molecule type" value="Genomic_DNA"/>
</dbReference>
<dbReference type="PROSITE" id="PS00463">
    <property type="entry name" value="ZN2_CY6_FUNGAL_1"/>
    <property type="match status" value="1"/>
</dbReference>
<keyword evidence="6" id="KW-0804">Transcription</keyword>
<keyword evidence="2" id="KW-0479">Metal-binding</keyword>
<evidence type="ECO:0000256" key="4">
    <source>
        <dbReference type="ARBA" id="ARBA00023015"/>
    </source>
</evidence>
<evidence type="ECO:0000259" key="8">
    <source>
        <dbReference type="PROSITE" id="PS50048"/>
    </source>
</evidence>
<keyword evidence="5" id="KW-0238">DNA-binding</keyword>
<proteinExistence type="predicted"/>
<dbReference type="Pfam" id="PF00172">
    <property type="entry name" value="Zn_clus"/>
    <property type="match status" value="1"/>
</dbReference>
<dbReference type="InterPro" id="IPR001138">
    <property type="entry name" value="Zn2Cys6_DnaBD"/>
</dbReference>
<dbReference type="SUPFAM" id="SSF57701">
    <property type="entry name" value="Zn2/Cys6 DNA-binding domain"/>
    <property type="match status" value="1"/>
</dbReference>
<keyword evidence="7" id="KW-0539">Nucleus</keyword>
<dbReference type="GO" id="GO:0008270">
    <property type="term" value="F:zinc ion binding"/>
    <property type="evidence" value="ECO:0007669"/>
    <property type="project" value="InterPro"/>
</dbReference>
<evidence type="ECO:0000256" key="5">
    <source>
        <dbReference type="ARBA" id="ARBA00023125"/>
    </source>
</evidence>
<reference evidence="9" key="1">
    <citation type="submission" date="2021-01" db="EMBL/GenBank/DDBJ databases">
        <authorList>
            <person name="Kaushik A."/>
        </authorList>
    </citation>
    <scope>NUCLEOTIDE SEQUENCE</scope>
    <source>
        <strain evidence="9">AG4-RS23</strain>
    </source>
</reference>
<evidence type="ECO:0000313" key="10">
    <source>
        <dbReference type="Proteomes" id="UP000663861"/>
    </source>
</evidence>